<dbReference type="AlphaFoldDB" id="A0A9W6P914"/>
<keyword evidence="3" id="KW-1185">Reference proteome</keyword>
<accession>A0A9W6P914</accession>
<dbReference type="InterPro" id="IPR029016">
    <property type="entry name" value="GAF-like_dom_sf"/>
</dbReference>
<dbReference type="Gene3D" id="3.30.450.40">
    <property type="match status" value="1"/>
</dbReference>
<feature type="domain" description="GAF" evidence="1">
    <location>
        <begin position="93"/>
        <end position="205"/>
    </location>
</feature>
<evidence type="ECO:0000313" key="2">
    <source>
        <dbReference type="EMBL" id="GLU49829.1"/>
    </source>
</evidence>
<dbReference type="EMBL" id="BSQG01000009">
    <property type="protein sequence ID" value="GLU49829.1"/>
    <property type="molecule type" value="Genomic_DNA"/>
</dbReference>
<proteinExistence type="predicted"/>
<name>A0A9W6P914_9ACTN</name>
<dbReference type="Pfam" id="PF01590">
    <property type="entry name" value="GAF"/>
    <property type="match status" value="1"/>
</dbReference>
<comment type="caution">
    <text evidence="2">The sequence shown here is derived from an EMBL/GenBank/DDBJ whole genome shotgun (WGS) entry which is preliminary data.</text>
</comment>
<gene>
    <name evidence="2" type="ORF">Nans01_41800</name>
</gene>
<dbReference type="InterPro" id="IPR003018">
    <property type="entry name" value="GAF"/>
</dbReference>
<evidence type="ECO:0000259" key="1">
    <source>
        <dbReference type="Pfam" id="PF01590"/>
    </source>
</evidence>
<sequence>MAGPERSGRALRHDYEAAFGEARVQPGTRSLVSASWRRSLQARVDPETADPPLVYDRDELCDVRSNHPLAAVMATLRRTLANVVDDSAQLLIVTDADSRILWCEGSSQVRSEADDVLLTEGAQWSEDVIGTNAMGTALFMRSPVQIYSAEHLVRTYHDWTCAASPITDPDSGHVLGTIDVSGRHSGVHPAMVRLVSAAAELAEHELRLRVRADDDRLREQCLEDLHRLGAQPGALLSRSGRIVAGHRRADYPGALPERVDTTAGSGHVDLGNGLRGTLEPLARGWLLRLPARHTRPVPAPRTGRTSPGPKLSLRFLGPGTPDVRLGGRLLRVSPRHAEILALLAMAPAGRTAEQLALGLYGEDGNPTTVRVEVHRLRSQLATDVLLTRPYRLAERPDSDFLQVRQALNRGDVHAALAKYRGEFLGRSEAPEVRVFRDELAATLRTGVLELGDAEALWHLAQTDLGRDDTEVLETLVAVLPRTSPRRVGAAGRLDALRAFDRR</sequence>
<protein>
    <submittedName>
        <fullName evidence="2">Transcriptional regulator</fullName>
    </submittedName>
</protein>
<reference evidence="2" key="1">
    <citation type="submission" date="2023-02" db="EMBL/GenBank/DDBJ databases">
        <title>Nocardiopsis ansamitocini NBRC 112285.</title>
        <authorList>
            <person name="Ichikawa N."/>
            <person name="Sato H."/>
            <person name="Tonouchi N."/>
        </authorList>
    </citation>
    <scope>NUCLEOTIDE SEQUENCE</scope>
    <source>
        <strain evidence="2">NBRC 112285</strain>
    </source>
</reference>
<organism evidence="2 3">
    <name type="scientific">Nocardiopsis ansamitocini</name>
    <dbReference type="NCBI Taxonomy" id="1670832"/>
    <lineage>
        <taxon>Bacteria</taxon>
        <taxon>Bacillati</taxon>
        <taxon>Actinomycetota</taxon>
        <taxon>Actinomycetes</taxon>
        <taxon>Streptosporangiales</taxon>
        <taxon>Nocardiopsidaceae</taxon>
        <taxon>Nocardiopsis</taxon>
    </lineage>
</organism>
<dbReference type="Proteomes" id="UP001165092">
    <property type="component" value="Unassembled WGS sequence"/>
</dbReference>
<evidence type="ECO:0000313" key="3">
    <source>
        <dbReference type="Proteomes" id="UP001165092"/>
    </source>
</evidence>